<dbReference type="GO" id="GO:0003677">
    <property type="term" value="F:DNA binding"/>
    <property type="evidence" value="ECO:0007669"/>
    <property type="project" value="UniProtKB-KW"/>
</dbReference>
<dbReference type="RefSeq" id="WP_326593867.1">
    <property type="nucleotide sequence ID" value="NZ_CP109114.1"/>
</dbReference>
<accession>A0ABZ1G723</accession>
<gene>
    <name evidence="1" type="ORF">OIE64_20245</name>
</gene>
<organism evidence="1 2">
    <name type="scientific">Streptomyces brevispora</name>
    <dbReference type="NCBI Taxonomy" id="887462"/>
    <lineage>
        <taxon>Bacteria</taxon>
        <taxon>Bacillati</taxon>
        <taxon>Actinomycetota</taxon>
        <taxon>Actinomycetes</taxon>
        <taxon>Kitasatosporales</taxon>
        <taxon>Streptomycetaceae</taxon>
        <taxon>Streptomyces</taxon>
    </lineage>
</organism>
<keyword evidence="2" id="KW-1185">Reference proteome</keyword>
<name>A0ABZ1G723_9ACTN</name>
<evidence type="ECO:0000313" key="2">
    <source>
        <dbReference type="Proteomes" id="UP001330827"/>
    </source>
</evidence>
<keyword evidence="1" id="KW-0238">DNA-binding</keyword>
<reference evidence="1 2" key="1">
    <citation type="submission" date="2022-10" db="EMBL/GenBank/DDBJ databases">
        <title>The complete genomes of actinobacterial strains from the NBC collection.</title>
        <authorList>
            <person name="Joergensen T.S."/>
            <person name="Alvarez Arevalo M."/>
            <person name="Sterndorff E.B."/>
            <person name="Faurdal D."/>
            <person name="Vuksanovic O."/>
            <person name="Mourched A.-S."/>
            <person name="Charusanti P."/>
            <person name="Shaw S."/>
            <person name="Blin K."/>
            <person name="Weber T."/>
        </authorList>
    </citation>
    <scope>NUCLEOTIDE SEQUENCE [LARGE SCALE GENOMIC DNA]</scope>
    <source>
        <strain evidence="1 2">NBC 01769</strain>
    </source>
</reference>
<protein>
    <submittedName>
        <fullName evidence="1">DNA-binding protein</fullName>
    </submittedName>
</protein>
<dbReference type="Proteomes" id="UP001330827">
    <property type="component" value="Chromosome"/>
</dbReference>
<proteinExistence type="predicted"/>
<sequence length="96" mass="10099">MTQSATERHAMTRDELLSLPASVDIVTAGRAFGVGRTTAYSLARSGEFPCQVIRAGRAYRAITADLLRVLHIAPEISEAVAAVTATASSEPTAQTP</sequence>
<dbReference type="EMBL" id="CP109114">
    <property type="protein sequence ID" value="WSC14939.1"/>
    <property type="molecule type" value="Genomic_DNA"/>
</dbReference>
<evidence type="ECO:0000313" key="1">
    <source>
        <dbReference type="EMBL" id="WSC14939.1"/>
    </source>
</evidence>